<proteinExistence type="predicted"/>
<feature type="compositionally biased region" description="Acidic residues" evidence="1">
    <location>
        <begin position="28"/>
        <end position="41"/>
    </location>
</feature>
<feature type="region of interest" description="Disordered" evidence="1">
    <location>
        <begin position="1"/>
        <end position="43"/>
    </location>
</feature>
<dbReference type="Proteomes" id="UP000735302">
    <property type="component" value="Unassembled WGS sequence"/>
</dbReference>
<evidence type="ECO:0000313" key="3">
    <source>
        <dbReference type="Proteomes" id="UP000735302"/>
    </source>
</evidence>
<name>A0AAV4BID6_9GAST</name>
<dbReference type="EMBL" id="BLXT01004960">
    <property type="protein sequence ID" value="GFO18568.1"/>
    <property type="molecule type" value="Genomic_DNA"/>
</dbReference>
<protein>
    <submittedName>
        <fullName evidence="2">Uncharacterized protein</fullName>
    </submittedName>
</protein>
<feature type="region of interest" description="Disordered" evidence="1">
    <location>
        <begin position="115"/>
        <end position="144"/>
    </location>
</feature>
<evidence type="ECO:0000256" key="1">
    <source>
        <dbReference type="SAM" id="MobiDB-lite"/>
    </source>
</evidence>
<dbReference type="AlphaFoldDB" id="A0AAV4BID6"/>
<gene>
    <name evidence="2" type="ORF">PoB_004507300</name>
</gene>
<accession>A0AAV4BID6</accession>
<reference evidence="2 3" key="1">
    <citation type="journal article" date="2021" name="Elife">
        <title>Chloroplast acquisition without the gene transfer in kleptoplastic sea slugs, Plakobranchus ocellatus.</title>
        <authorList>
            <person name="Maeda T."/>
            <person name="Takahashi S."/>
            <person name="Yoshida T."/>
            <person name="Shimamura S."/>
            <person name="Takaki Y."/>
            <person name="Nagai Y."/>
            <person name="Toyoda A."/>
            <person name="Suzuki Y."/>
            <person name="Arimoto A."/>
            <person name="Ishii H."/>
            <person name="Satoh N."/>
            <person name="Nishiyama T."/>
            <person name="Hasebe M."/>
            <person name="Maruyama T."/>
            <person name="Minagawa J."/>
            <person name="Obokata J."/>
            <person name="Shigenobu S."/>
        </authorList>
    </citation>
    <scope>NUCLEOTIDE SEQUENCE [LARGE SCALE GENOMIC DNA]</scope>
</reference>
<sequence>MLSKLGLQEDSEFELSDSTLEESHDWEEPSLDNDAEDDENMDNPVSFSSISEHLEKYSTRFTAPPSKLVPCLSSMCQLGTKLSCYSSLSSPASCVANCWCKTSLYATASSPASSSGFLSSPQSGAPVAQAPESPGSNQVLKSPLASPGTVAQNVRACIPCGSIGKTPKRERQENVSKSSNVLSQYDTICRSKKNHPVTRSVSSQNISYCDVKRNNSDISSVAPLHLFDRSQERICNDIDRSQVNGQHFQGSKAQNTHLSQDILLASSSSASSSMFLENNLILSSSSTPVSDMSLTSTVTPNCDLIGQLHSDTDKLEMSELEQNAVRFLQSDTPKNAKSSAKHKGKAAKRMHSPITPENSMDCFTGPPRVTELQANPGLSGCDRSVHTTCSSPKKAKLNVTSGQCDGVDDSSNSLQFSAQSCGTATPEARPVLRSQRKCNESEAYL</sequence>
<organism evidence="2 3">
    <name type="scientific">Plakobranchus ocellatus</name>
    <dbReference type="NCBI Taxonomy" id="259542"/>
    <lineage>
        <taxon>Eukaryota</taxon>
        <taxon>Metazoa</taxon>
        <taxon>Spiralia</taxon>
        <taxon>Lophotrochozoa</taxon>
        <taxon>Mollusca</taxon>
        <taxon>Gastropoda</taxon>
        <taxon>Heterobranchia</taxon>
        <taxon>Euthyneura</taxon>
        <taxon>Panpulmonata</taxon>
        <taxon>Sacoglossa</taxon>
        <taxon>Placobranchoidea</taxon>
        <taxon>Plakobranchidae</taxon>
        <taxon>Plakobranchus</taxon>
    </lineage>
</organism>
<evidence type="ECO:0000313" key="2">
    <source>
        <dbReference type="EMBL" id="GFO18568.1"/>
    </source>
</evidence>
<feature type="compositionally biased region" description="Low complexity" evidence="1">
    <location>
        <begin position="115"/>
        <end position="125"/>
    </location>
</feature>
<comment type="caution">
    <text evidence="2">The sequence shown here is derived from an EMBL/GenBank/DDBJ whole genome shotgun (WGS) entry which is preliminary data.</text>
</comment>
<keyword evidence="3" id="KW-1185">Reference proteome</keyword>
<feature type="region of interest" description="Disordered" evidence="1">
    <location>
        <begin position="332"/>
        <end position="362"/>
    </location>
</feature>
<feature type="compositionally biased region" description="Basic residues" evidence="1">
    <location>
        <begin position="339"/>
        <end position="351"/>
    </location>
</feature>